<dbReference type="InterPro" id="IPR030394">
    <property type="entry name" value="G_HFLX_dom"/>
</dbReference>
<evidence type="ECO:0000256" key="7">
    <source>
        <dbReference type="SAM" id="Coils"/>
    </source>
</evidence>
<dbReference type="Gene3D" id="3.40.50.300">
    <property type="entry name" value="P-loop containing nucleotide triphosphate hydrolases"/>
    <property type="match status" value="1"/>
</dbReference>
<dbReference type="KEGG" id="tfr:BR63_04440"/>
<evidence type="ECO:0000256" key="5">
    <source>
        <dbReference type="ARBA" id="ARBA00023134"/>
    </source>
</evidence>
<keyword evidence="4" id="KW-0460">Magnesium</keyword>
<dbReference type="InterPro" id="IPR042108">
    <property type="entry name" value="GTPase_HflX_N_sf"/>
</dbReference>
<reference evidence="9 10" key="1">
    <citation type="journal article" date="2019" name="Front. Microbiol.">
        <title>Thermoanaerosceptrum fracticalcis gen. nov. sp. nov., a Novel Fumarate-Fermenting Microorganism From a Deep Fractured Carbonate Aquifer of the US Great Basin.</title>
        <authorList>
            <person name="Hamilton-Brehm S.D."/>
            <person name="Stewart L.E."/>
            <person name="Zavarin M."/>
            <person name="Caldwell M."/>
            <person name="Lawson P.A."/>
            <person name="Onstott T.C."/>
            <person name="Grzymski J."/>
            <person name="Neveux I."/>
            <person name="Lollar B.S."/>
            <person name="Russell C.E."/>
            <person name="Moser D.P."/>
        </authorList>
    </citation>
    <scope>NUCLEOTIDE SEQUENCE [LARGE SCALE GENOMIC DNA]</scope>
    <source>
        <strain evidence="9 10">DRI-13</strain>
    </source>
</reference>
<keyword evidence="1 6" id="KW-0963">Cytoplasm</keyword>
<dbReference type="PRINTS" id="PR00326">
    <property type="entry name" value="GTP1OBG"/>
</dbReference>
<dbReference type="Gene3D" id="6.10.250.2860">
    <property type="match status" value="1"/>
</dbReference>
<dbReference type="PANTHER" id="PTHR10229:SF0">
    <property type="entry name" value="GTP-BINDING PROTEIN 6-RELATED"/>
    <property type="match status" value="1"/>
</dbReference>
<comment type="function">
    <text evidence="6">GTPase that associates with the 50S ribosomal subunit and may have a role during protein synthesis or ribosome biogenesis.</text>
</comment>
<accession>A0A7G6E889</accession>
<evidence type="ECO:0000259" key="8">
    <source>
        <dbReference type="PROSITE" id="PS51705"/>
    </source>
</evidence>
<comment type="similarity">
    <text evidence="6">Belongs to the TRAFAC class OBG-HflX-like GTPase superfamily. HflX GTPase family.</text>
</comment>
<dbReference type="GO" id="GO:0005525">
    <property type="term" value="F:GTP binding"/>
    <property type="evidence" value="ECO:0007669"/>
    <property type="project" value="UniProtKB-UniRule"/>
</dbReference>
<dbReference type="GO" id="GO:0003924">
    <property type="term" value="F:GTPase activity"/>
    <property type="evidence" value="ECO:0007669"/>
    <property type="project" value="UniProtKB-UniRule"/>
</dbReference>
<dbReference type="InterPro" id="IPR027417">
    <property type="entry name" value="P-loop_NTPase"/>
</dbReference>
<dbReference type="FunFam" id="3.40.50.300:FF:000173">
    <property type="entry name" value="GTPase HflX"/>
    <property type="match status" value="1"/>
</dbReference>
<dbReference type="AlphaFoldDB" id="A0A7G6E889"/>
<dbReference type="Pfam" id="PF13167">
    <property type="entry name" value="GTP-bdg_N"/>
    <property type="match status" value="1"/>
</dbReference>
<evidence type="ECO:0000256" key="1">
    <source>
        <dbReference type="ARBA" id="ARBA00022490"/>
    </source>
</evidence>
<dbReference type="Gene3D" id="3.40.50.11060">
    <property type="entry name" value="GTPase HflX, N-terminal domain"/>
    <property type="match status" value="1"/>
</dbReference>
<dbReference type="InterPro" id="IPR006073">
    <property type="entry name" value="GTP-bd"/>
</dbReference>
<evidence type="ECO:0000256" key="4">
    <source>
        <dbReference type="ARBA" id="ARBA00022842"/>
    </source>
</evidence>
<dbReference type="EMBL" id="CP045798">
    <property type="protein sequence ID" value="QNB48293.1"/>
    <property type="molecule type" value="Genomic_DNA"/>
</dbReference>
<dbReference type="GO" id="GO:0005737">
    <property type="term" value="C:cytoplasm"/>
    <property type="evidence" value="ECO:0007669"/>
    <property type="project" value="UniProtKB-SubCell"/>
</dbReference>
<comment type="subcellular location">
    <subcellularLocation>
        <location evidence="6">Cytoplasm</location>
    </subcellularLocation>
    <text evidence="6">May associate with membranes.</text>
</comment>
<evidence type="ECO:0000256" key="2">
    <source>
        <dbReference type="ARBA" id="ARBA00022723"/>
    </source>
</evidence>
<dbReference type="OrthoDB" id="9812272at2"/>
<protein>
    <recommendedName>
        <fullName evidence="6">GTPase HflX</fullName>
    </recommendedName>
    <alternativeName>
        <fullName evidence="6">GTP-binding protein HflX</fullName>
    </alternativeName>
</protein>
<dbReference type="HAMAP" id="MF_00900">
    <property type="entry name" value="GTPase_HflX"/>
    <property type="match status" value="1"/>
</dbReference>
<keyword evidence="5 6" id="KW-0342">GTP-binding</keyword>
<evidence type="ECO:0000256" key="3">
    <source>
        <dbReference type="ARBA" id="ARBA00022741"/>
    </source>
</evidence>
<dbReference type="GO" id="GO:0043022">
    <property type="term" value="F:ribosome binding"/>
    <property type="evidence" value="ECO:0007669"/>
    <property type="project" value="TreeGrafter"/>
</dbReference>
<feature type="domain" description="Hflx-type G" evidence="8">
    <location>
        <begin position="361"/>
        <end position="526"/>
    </location>
</feature>
<dbReference type="InterPro" id="IPR032305">
    <property type="entry name" value="GTP-bd_M"/>
</dbReference>
<proteinExistence type="inferred from homology"/>
<name>A0A7G6E889_THEFR</name>
<dbReference type="GO" id="GO:0046872">
    <property type="term" value="F:metal ion binding"/>
    <property type="evidence" value="ECO:0007669"/>
    <property type="project" value="UniProtKB-KW"/>
</dbReference>
<dbReference type="Proteomes" id="UP000515847">
    <property type="component" value="Chromosome"/>
</dbReference>
<dbReference type="FunFam" id="3.40.50.11060:FF:000001">
    <property type="entry name" value="GTPase HflX"/>
    <property type="match status" value="1"/>
</dbReference>
<dbReference type="InterPro" id="IPR016496">
    <property type="entry name" value="GTPase_HflX"/>
</dbReference>
<keyword evidence="3 6" id="KW-0547">Nucleotide-binding</keyword>
<comment type="subunit">
    <text evidence="6">Monomer. Associates with the 50S ribosomal subunit.</text>
</comment>
<keyword evidence="2" id="KW-0479">Metal-binding</keyword>
<evidence type="ECO:0000256" key="6">
    <source>
        <dbReference type="HAMAP-Rule" id="MF_00900"/>
    </source>
</evidence>
<dbReference type="Pfam" id="PF16360">
    <property type="entry name" value="GTP-bdg_M"/>
    <property type="match status" value="1"/>
</dbReference>
<dbReference type="CDD" id="cd01878">
    <property type="entry name" value="HflX"/>
    <property type="match status" value="1"/>
</dbReference>
<feature type="coiled-coil region" evidence="7">
    <location>
        <begin position="320"/>
        <end position="354"/>
    </location>
</feature>
<evidence type="ECO:0000313" key="9">
    <source>
        <dbReference type="EMBL" id="QNB48293.1"/>
    </source>
</evidence>
<dbReference type="SUPFAM" id="SSF52540">
    <property type="entry name" value="P-loop containing nucleoside triphosphate hydrolases"/>
    <property type="match status" value="1"/>
</dbReference>
<dbReference type="NCBIfam" id="TIGR03156">
    <property type="entry name" value="GTP_HflX"/>
    <property type="match status" value="1"/>
</dbReference>
<dbReference type="PANTHER" id="PTHR10229">
    <property type="entry name" value="GTP-BINDING PROTEIN HFLX"/>
    <property type="match status" value="1"/>
</dbReference>
<gene>
    <name evidence="6 9" type="primary">hflX</name>
    <name evidence="9" type="ORF">BR63_04440</name>
</gene>
<dbReference type="PROSITE" id="PS51705">
    <property type="entry name" value="G_HFLX"/>
    <property type="match status" value="1"/>
</dbReference>
<organism evidence="9 10">
    <name type="scientific">Thermanaerosceptrum fracticalcis</name>
    <dbReference type="NCBI Taxonomy" id="1712410"/>
    <lineage>
        <taxon>Bacteria</taxon>
        <taxon>Bacillati</taxon>
        <taxon>Bacillota</taxon>
        <taxon>Clostridia</taxon>
        <taxon>Eubacteriales</taxon>
        <taxon>Peptococcaceae</taxon>
        <taxon>Thermanaerosceptrum</taxon>
    </lineage>
</organism>
<keyword evidence="10" id="KW-1185">Reference proteome</keyword>
<dbReference type="Pfam" id="PF01926">
    <property type="entry name" value="MMR_HSR1"/>
    <property type="match status" value="1"/>
</dbReference>
<keyword evidence="7" id="KW-0175">Coiled coil</keyword>
<dbReference type="InterPro" id="IPR005225">
    <property type="entry name" value="Small_GTP-bd"/>
</dbReference>
<evidence type="ECO:0000313" key="10">
    <source>
        <dbReference type="Proteomes" id="UP000515847"/>
    </source>
</evidence>
<dbReference type="InterPro" id="IPR025121">
    <property type="entry name" value="GTPase_HflX_N"/>
</dbReference>
<sequence>MLQLEKLAETTFPKDLLVSPELAEQLAFLTFKINREIGVYLDRHGYVLHVMIGDDKTTPLIKENLRRGEDRLSGLRCIHTHPSGDSTLSEPDLTSLREFRLDAMVAIGISEDKVTSINVAFLEPNLESFKVYGPFSLEQIDKFPFTEILQEIDKAISKPPAYLVKQEQERVLLVGLKKQDTGLLSPEESLVELEELAKTAGAEITGKILLSRDKPDPALYIGTGKVKELALLRQQHKLDVIIFDDELSPRQQNNLEESLGSRVIDRTALILQIFADRAKTKEGKLQVELAQLNYMLPRLTGQGTSLSRLGGGIGTRGPGETKLETDRRRIRLRIRDLQKEIEEIKKQRGILRQQREHTQIPVVALVGYTNAGKSTLLNALTQANVLAENKLFATLDPTTRRLQLKQREVLLTDTVGFINKLPHQLVAAFRATLEEVVHADLLLHVVDASHPSYEGQITAVNRVLEELKVLTKPTILVLNKWDLVKDPLEVLPVAGKYEAVIPISALKGTNLPELLELINAHLPNKPLQVRLLIPFNQTALLNTLYHEGEVIQTEYVAEGILCDAYLSQPWLNKLQHYIWQKE</sequence>
<dbReference type="NCBIfam" id="TIGR00231">
    <property type="entry name" value="small_GTP"/>
    <property type="match status" value="1"/>
</dbReference>